<dbReference type="Proteomes" id="UP000030687">
    <property type="component" value="Unassembled WGS sequence"/>
</dbReference>
<dbReference type="Gramene" id="ESR59395">
    <property type="protein sequence ID" value="ESR59395"/>
    <property type="gene ID" value="CICLE_v10015146mg"/>
</dbReference>
<keyword evidence="3" id="KW-0012">Acyltransferase</keyword>
<reference evidence="4 5" key="1">
    <citation type="submission" date="2013-10" db="EMBL/GenBank/DDBJ databases">
        <authorList>
            <consortium name="International Citrus Genome Consortium"/>
            <person name="Jenkins J."/>
            <person name="Schmutz J."/>
            <person name="Prochnik S."/>
            <person name="Rokhsar D."/>
            <person name="Gmitter F."/>
            <person name="Ollitrault P."/>
            <person name="Machado M."/>
            <person name="Talon M."/>
            <person name="Wincker P."/>
            <person name="Jaillon O."/>
            <person name="Morgante M."/>
        </authorList>
    </citation>
    <scope>NUCLEOTIDE SEQUENCE</scope>
    <source>
        <strain evidence="5">cv. Clemenules</strain>
    </source>
</reference>
<protein>
    <recommendedName>
        <fullName evidence="6">BAHD acyltransferase</fullName>
    </recommendedName>
</protein>
<evidence type="ECO:0008006" key="6">
    <source>
        <dbReference type="Google" id="ProtNLM"/>
    </source>
</evidence>
<dbReference type="OMA" id="CISHRIC"/>
<dbReference type="Gene3D" id="3.30.559.10">
    <property type="entry name" value="Chloramphenicol acetyltransferase-like domain"/>
    <property type="match status" value="2"/>
</dbReference>
<dbReference type="InterPro" id="IPR023213">
    <property type="entry name" value="CAT-like_dom_sf"/>
</dbReference>
<comment type="similarity">
    <text evidence="1">Belongs to the plant acyltransferase family.</text>
</comment>
<keyword evidence="2" id="KW-0808">Transferase</keyword>
<proteinExistence type="inferred from homology"/>
<organism evidence="4 5">
    <name type="scientific">Citrus clementina</name>
    <name type="common">Clementine</name>
    <name type="synonym">Citrus deliciosa x Citrus sinensis</name>
    <dbReference type="NCBI Taxonomy" id="85681"/>
    <lineage>
        <taxon>Eukaryota</taxon>
        <taxon>Viridiplantae</taxon>
        <taxon>Streptophyta</taxon>
        <taxon>Embryophyta</taxon>
        <taxon>Tracheophyta</taxon>
        <taxon>Spermatophyta</taxon>
        <taxon>Magnoliopsida</taxon>
        <taxon>eudicotyledons</taxon>
        <taxon>Gunneridae</taxon>
        <taxon>Pentapetalae</taxon>
        <taxon>rosids</taxon>
        <taxon>malvids</taxon>
        <taxon>Sapindales</taxon>
        <taxon>Rutaceae</taxon>
        <taxon>Aurantioideae</taxon>
        <taxon>Citrus</taxon>
    </lineage>
</organism>
<evidence type="ECO:0000256" key="2">
    <source>
        <dbReference type="ARBA" id="ARBA00022679"/>
    </source>
</evidence>
<dbReference type="EMBL" id="KI536312">
    <property type="protein sequence ID" value="ESR59395.1"/>
    <property type="molecule type" value="Genomic_DNA"/>
</dbReference>
<evidence type="ECO:0000313" key="5">
    <source>
        <dbReference type="Proteomes" id="UP000030687"/>
    </source>
</evidence>
<dbReference type="AlphaFoldDB" id="V4U5M8"/>
<dbReference type="GO" id="GO:0016746">
    <property type="term" value="F:acyltransferase activity"/>
    <property type="evidence" value="ECO:0007669"/>
    <property type="project" value="UniProtKB-KW"/>
</dbReference>
<name>V4U5M8_CITCL</name>
<keyword evidence="5" id="KW-1185">Reference proteome</keyword>
<evidence type="ECO:0000256" key="1">
    <source>
        <dbReference type="ARBA" id="ARBA00009861"/>
    </source>
</evidence>
<dbReference type="PANTHER" id="PTHR31623:SF110">
    <property type="entry name" value="VINORINE SYNTHASE-LIKE"/>
    <property type="match status" value="1"/>
</dbReference>
<evidence type="ECO:0000256" key="3">
    <source>
        <dbReference type="ARBA" id="ARBA00023315"/>
    </source>
</evidence>
<gene>
    <name evidence="4" type="ORF">CICLE_v10015146mg</name>
</gene>
<accession>V4U5M8</accession>
<dbReference type="Pfam" id="PF02458">
    <property type="entry name" value="Transferase"/>
    <property type="match status" value="1"/>
</dbReference>
<dbReference type="InParanoid" id="V4U5M8"/>
<evidence type="ECO:0000313" key="4">
    <source>
        <dbReference type="EMBL" id="ESR59395.1"/>
    </source>
</evidence>
<sequence length="466" mass="51736">MFHWTGTILTTSLHKRWCKKVANMKRALKVEIQGREIIKPSHPTPHHLRNLELSLLDQTNYSLYVCTCFLYKVNNNVKADQVSQRLKSSLSETLTKFYPFAGRVKDDFSIECNDEGVEFIDGRADGFLSEYLQNPDQKLLTEFQPFGGKGDPIAGKGPLLILQVTFFKCGGVAITTLSSHKLIDALSSSIFISCWAAVARGEFRKAVVPEFVAASIFPPSESFVPFPTHFSPAESNRFVFDASKLAQLQAEVASASVPRPSRVEALTALIWKCARTASRSNRGFARPSLLVQAVNLRSVVVPPLSENSVGNSIGFMPAQTSEKEMELQELVCKLRKAKDEFSNNGIQTLLETKSILNVSESTRDKFERDEIDFFSFTSMISFPVHEGADFGWGKPIHVTFPNYTTPNVVILVSTEDGAGIEAFVYLSPEDMPIFERSQELLSFATLNPPVQVNEKEKGSVASKSSL</sequence>
<dbReference type="KEGG" id="cic:CICLE_v10015146mg"/>
<dbReference type="OrthoDB" id="1932220at2759"/>
<dbReference type="eggNOG" id="ENOG502QQQA">
    <property type="taxonomic scope" value="Eukaryota"/>
</dbReference>
<dbReference type="PANTHER" id="PTHR31623">
    <property type="entry name" value="F21J9.9"/>
    <property type="match status" value="1"/>
</dbReference>